<sequence>MTIENDQNGKTLTGPELEEEAGQKLELGLGLPRHAGTKWWFLMPSIYSWAPLQSGMSARDLPTCDFRLCEGERTIAGFGF</sequence>
<name>A0A2P5CAK6_TREOI</name>
<keyword evidence="2" id="KW-1185">Reference proteome</keyword>
<organism evidence="1 2">
    <name type="scientific">Trema orientale</name>
    <name type="common">Charcoal tree</name>
    <name type="synonym">Celtis orientalis</name>
    <dbReference type="NCBI Taxonomy" id="63057"/>
    <lineage>
        <taxon>Eukaryota</taxon>
        <taxon>Viridiplantae</taxon>
        <taxon>Streptophyta</taxon>
        <taxon>Embryophyta</taxon>
        <taxon>Tracheophyta</taxon>
        <taxon>Spermatophyta</taxon>
        <taxon>Magnoliopsida</taxon>
        <taxon>eudicotyledons</taxon>
        <taxon>Gunneridae</taxon>
        <taxon>Pentapetalae</taxon>
        <taxon>rosids</taxon>
        <taxon>fabids</taxon>
        <taxon>Rosales</taxon>
        <taxon>Cannabaceae</taxon>
        <taxon>Trema</taxon>
    </lineage>
</organism>
<evidence type="ECO:0000313" key="1">
    <source>
        <dbReference type="EMBL" id="PON58078.1"/>
    </source>
</evidence>
<reference evidence="2" key="1">
    <citation type="submission" date="2016-06" db="EMBL/GenBank/DDBJ databases">
        <title>Parallel loss of symbiosis genes in relatives of nitrogen-fixing non-legume Parasponia.</title>
        <authorList>
            <person name="Van Velzen R."/>
            <person name="Holmer R."/>
            <person name="Bu F."/>
            <person name="Rutten L."/>
            <person name="Van Zeijl A."/>
            <person name="Liu W."/>
            <person name="Santuari L."/>
            <person name="Cao Q."/>
            <person name="Sharma T."/>
            <person name="Shen D."/>
            <person name="Roswanjaya Y."/>
            <person name="Wardhani T."/>
            <person name="Kalhor M.S."/>
            <person name="Jansen J."/>
            <person name="Van den Hoogen J."/>
            <person name="Gungor B."/>
            <person name="Hartog M."/>
            <person name="Hontelez J."/>
            <person name="Verver J."/>
            <person name="Yang W.-C."/>
            <person name="Schijlen E."/>
            <person name="Repin R."/>
            <person name="Schilthuizen M."/>
            <person name="Schranz E."/>
            <person name="Heidstra R."/>
            <person name="Miyata K."/>
            <person name="Fedorova E."/>
            <person name="Kohlen W."/>
            <person name="Bisseling T."/>
            <person name="Smit S."/>
            <person name="Geurts R."/>
        </authorList>
    </citation>
    <scope>NUCLEOTIDE SEQUENCE [LARGE SCALE GENOMIC DNA]</scope>
    <source>
        <strain evidence="2">cv. RG33-2</strain>
    </source>
</reference>
<evidence type="ECO:0000313" key="2">
    <source>
        <dbReference type="Proteomes" id="UP000237000"/>
    </source>
</evidence>
<protein>
    <submittedName>
        <fullName evidence="1">Uncharacterized protein</fullName>
    </submittedName>
</protein>
<proteinExistence type="predicted"/>
<dbReference type="AlphaFoldDB" id="A0A2P5CAK6"/>
<comment type="caution">
    <text evidence="1">The sequence shown here is derived from an EMBL/GenBank/DDBJ whole genome shotgun (WGS) entry which is preliminary data.</text>
</comment>
<accession>A0A2P5CAK6</accession>
<gene>
    <name evidence="1" type="ORF">TorRG33x02_292130</name>
</gene>
<dbReference type="EMBL" id="JXTC01000390">
    <property type="protein sequence ID" value="PON58078.1"/>
    <property type="molecule type" value="Genomic_DNA"/>
</dbReference>
<dbReference type="Proteomes" id="UP000237000">
    <property type="component" value="Unassembled WGS sequence"/>
</dbReference>
<dbReference type="InParanoid" id="A0A2P5CAK6"/>